<feature type="region of interest" description="Disordered" evidence="1">
    <location>
        <begin position="87"/>
        <end position="111"/>
    </location>
</feature>
<evidence type="ECO:0000313" key="2">
    <source>
        <dbReference type="EMBL" id="KAJ7740472.1"/>
    </source>
</evidence>
<comment type="caution">
    <text evidence="2">The sequence shown here is derived from an EMBL/GenBank/DDBJ whole genome shotgun (WGS) entry which is preliminary data.</text>
</comment>
<evidence type="ECO:0000313" key="3">
    <source>
        <dbReference type="Proteomes" id="UP001215280"/>
    </source>
</evidence>
<sequence>MAVVITLETNKHFHALKWIGVANESGHSLALLTHAPISELVYLLAGSHLDLKDKDKGLYSMSSCDNGWERWQALTKQVVYQILEVGGSDDCSDEEDDNEEPDEGSGTKKCLLKAPRGRVKNRGKL</sequence>
<organism evidence="2 3">
    <name type="scientific">Mycena maculata</name>
    <dbReference type="NCBI Taxonomy" id="230809"/>
    <lineage>
        <taxon>Eukaryota</taxon>
        <taxon>Fungi</taxon>
        <taxon>Dikarya</taxon>
        <taxon>Basidiomycota</taxon>
        <taxon>Agaricomycotina</taxon>
        <taxon>Agaricomycetes</taxon>
        <taxon>Agaricomycetidae</taxon>
        <taxon>Agaricales</taxon>
        <taxon>Marasmiineae</taxon>
        <taxon>Mycenaceae</taxon>
        <taxon>Mycena</taxon>
    </lineage>
</organism>
<proteinExistence type="predicted"/>
<accession>A0AAD7IF04</accession>
<name>A0AAD7IF04_9AGAR</name>
<gene>
    <name evidence="2" type="ORF">DFH07DRAFT_778407</name>
</gene>
<dbReference type="Proteomes" id="UP001215280">
    <property type="component" value="Unassembled WGS sequence"/>
</dbReference>
<dbReference type="AlphaFoldDB" id="A0AAD7IF04"/>
<evidence type="ECO:0000256" key="1">
    <source>
        <dbReference type="SAM" id="MobiDB-lite"/>
    </source>
</evidence>
<protein>
    <submittedName>
        <fullName evidence="2">Uncharacterized protein</fullName>
    </submittedName>
</protein>
<feature type="compositionally biased region" description="Acidic residues" evidence="1">
    <location>
        <begin position="90"/>
        <end position="103"/>
    </location>
</feature>
<keyword evidence="3" id="KW-1185">Reference proteome</keyword>
<reference evidence="2" key="1">
    <citation type="submission" date="2023-03" db="EMBL/GenBank/DDBJ databases">
        <title>Massive genome expansion in bonnet fungi (Mycena s.s.) driven by repeated elements and novel gene families across ecological guilds.</title>
        <authorList>
            <consortium name="Lawrence Berkeley National Laboratory"/>
            <person name="Harder C.B."/>
            <person name="Miyauchi S."/>
            <person name="Viragh M."/>
            <person name="Kuo A."/>
            <person name="Thoen E."/>
            <person name="Andreopoulos B."/>
            <person name="Lu D."/>
            <person name="Skrede I."/>
            <person name="Drula E."/>
            <person name="Henrissat B."/>
            <person name="Morin E."/>
            <person name="Kohler A."/>
            <person name="Barry K."/>
            <person name="LaButti K."/>
            <person name="Morin E."/>
            <person name="Salamov A."/>
            <person name="Lipzen A."/>
            <person name="Mereny Z."/>
            <person name="Hegedus B."/>
            <person name="Baldrian P."/>
            <person name="Stursova M."/>
            <person name="Weitz H."/>
            <person name="Taylor A."/>
            <person name="Grigoriev I.V."/>
            <person name="Nagy L.G."/>
            <person name="Martin F."/>
            <person name="Kauserud H."/>
        </authorList>
    </citation>
    <scope>NUCLEOTIDE SEQUENCE</scope>
    <source>
        <strain evidence="2">CBHHK188m</strain>
    </source>
</reference>
<dbReference type="EMBL" id="JARJLG010000127">
    <property type="protein sequence ID" value="KAJ7740472.1"/>
    <property type="molecule type" value="Genomic_DNA"/>
</dbReference>